<dbReference type="InterPro" id="IPR039356">
    <property type="entry name" value="YfbR/HDDC2"/>
</dbReference>
<dbReference type="InterPro" id="IPR006674">
    <property type="entry name" value="HD_domain"/>
</dbReference>
<keyword evidence="1" id="KW-0479">Metal-binding</keyword>
<organism evidence="4 5">
    <name type="scientific">Paenibacillus residui</name>
    <dbReference type="NCBI Taxonomy" id="629724"/>
    <lineage>
        <taxon>Bacteria</taxon>
        <taxon>Bacillati</taxon>
        <taxon>Bacillota</taxon>
        <taxon>Bacilli</taxon>
        <taxon>Bacillales</taxon>
        <taxon>Paenibacillaceae</taxon>
        <taxon>Paenibacillus</taxon>
    </lineage>
</organism>
<reference evidence="5" key="1">
    <citation type="journal article" date="2019" name="Int. J. Syst. Evol. Microbiol.">
        <title>The Global Catalogue of Microorganisms (GCM) 10K type strain sequencing project: providing services to taxonomists for standard genome sequencing and annotation.</title>
        <authorList>
            <consortium name="The Broad Institute Genomics Platform"/>
            <consortium name="The Broad Institute Genome Sequencing Center for Infectious Disease"/>
            <person name="Wu L."/>
            <person name="Ma J."/>
        </authorList>
    </citation>
    <scope>NUCLEOTIDE SEQUENCE [LARGE SCALE GENOMIC DNA]</scope>
    <source>
        <strain evidence="5">CCUG 57263</strain>
    </source>
</reference>
<keyword evidence="5" id="KW-1185">Reference proteome</keyword>
<sequence length="199" mass="23555">MNSDRLLKQIEFIVEIDKLKNVYRKSVLMDKSRLENDAEHTWHLSVMAILLLEHANEPDLDLLRVLKMLLIHDLVEIDAGDTFAYDEKGHEDKYERELSAARRLFGLLPEDQRDEFFALWREFEDRQSPESQYAAALDRLQPMLHNYYTQGYSWQKHGITSDKVLNYNRHMQQGSEELWSFAQQLIHSAVAKGYLKEKE</sequence>
<proteinExistence type="predicted"/>
<gene>
    <name evidence="4" type="ORF">ACFQ03_07600</name>
</gene>
<dbReference type="GO" id="GO:0016787">
    <property type="term" value="F:hydrolase activity"/>
    <property type="evidence" value="ECO:0007669"/>
    <property type="project" value="UniProtKB-KW"/>
</dbReference>
<evidence type="ECO:0000313" key="5">
    <source>
        <dbReference type="Proteomes" id="UP001597120"/>
    </source>
</evidence>
<dbReference type="PANTHER" id="PTHR11845:SF13">
    <property type="entry name" value="5'-DEOXYNUCLEOTIDASE HDDC2"/>
    <property type="match status" value="1"/>
</dbReference>
<dbReference type="RefSeq" id="WP_144932750.1">
    <property type="nucleotide sequence ID" value="NZ_JBHTIU010000027.1"/>
</dbReference>
<comment type="caution">
    <text evidence="4">The sequence shown here is derived from an EMBL/GenBank/DDBJ whole genome shotgun (WGS) entry which is preliminary data.</text>
</comment>
<evidence type="ECO:0000256" key="1">
    <source>
        <dbReference type="ARBA" id="ARBA00022723"/>
    </source>
</evidence>
<dbReference type="Gene3D" id="1.10.3210.10">
    <property type="entry name" value="Hypothetical protein af1432"/>
    <property type="match status" value="1"/>
</dbReference>
<keyword evidence="2 4" id="KW-0378">Hydrolase</keyword>
<dbReference type="Proteomes" id="UP001597120">
    <property type="component" value="Unassembled WGS sequence"/>
</dbReference>
<dbReference type="Pfam" id="PF13023">
    <property type="entry name" value="HD_3"/>
    <property type="match status" value="1"/>
</dbReference>
<evidence type="ECO:0000259" key="3">
    <source>
        <dbReference type="Pfam" id="PF13023"/>
    </source>
</evidence>
<dbReference type="PANTHER" id="PTHR11845">
    <property type="entry name" value="5'-DEOXYNUCLEOTIDASE HDDC2"/>
    <property type="match status" value="1"/>
</dbReference>
<dbReference type="SUPFAM" id="SSF109604">
    <property type="entry name" value="HD-domain/PDEase-like"/>
    <property type="match status" value="1"/>
</dbReference>
<evidence type="ECO:0000256" key="2">
    <source>
        <dbReference type="ARBA" id="ARBA00022801"/>
    </source>
</evidence>
<dbReference type="EMBL" id="JBHTIU010000027">
    <property type="protein sequence ID" value="MFD0869010.1"/>
    <property type="molecule type" value="Genomic_DNA"/>
</dbReference>
<accession>A0ABW3D6E1</accession>
<evidence type="ECO:0000313" key="4">
    <source>
        <dbReference type="EMBL" id="MFD0869010.1"/>
    </source>
</evidence>
<feature type="domain" description="HD" evidence="3">
    <location>
        <begin position="16"/>
        <end position="179"/>
    </location>
</feature>
<name>A0ABW3D6E1_9BACL</name>
<protein>
    <submittedName>
        <fullName evidence="4">HD family hydrolase</fullName>
    </submittedName>
</protein>